<dbReference type="OrthoDB" id="6496917at2759"/>
<dbReference type="PROSITE" id="PS00061">
    <property type="entry name" value="ADH_SHORT"/>
    <property type="match status" value="1"/>
</dbReference>
<dbReference type="InterPro" id="IPR057326">
    <property type="entry name" value="KR_dom"/>
</dbReference>
<dbReference type="Proteomes" id="UP000728032">
    <property type="component" value="Unassembled WGS sequence"/>
</dbReference>
<reference evidence="3" key="1">
    <citation type="submission" date="2020-11" db="EMBL/GenBank/DDBJ databases">
        <authorList>
            <person name="Tran Van P."/>
        </authorList>
    </citation>
    <scope>NUCLEOTIDE SEQUENCE</scope>
</reference>
<dbReference type="GO" id="GO:0016491">
    <property type="term" value="F:oxidoreductase activity"/>
    <property type="evidence" value="ECO:0007669"/>
    <property type="project" value="UniProtKB-KW"/>
</dbReference>
<keyword evidence="1" id="KW-0560">Oxidoreductase</keyword>
<dbReference type="PRINTS" id="PR00080">
    <property type="entry name" value="SDRFAMILY"/>
</dbReference>
<sequence length="264" mass="28576">MSNCRDFNGRVVLITGSSSGIGREIALYLSSLGAQVVITGRDEERVQVVAEKCREISQQKVLEVVADLNRYDDIERLIYETINEFGKLDVLVNNAGVSQISPISSPDLMQIYNTTMSTNVKGVLYLSSLSVPYLEKTKGNIVNVSSVCGLRPLGPLMIYCMSKSALDMFSQCLALELGVKGIRVNSISPASVRTPIFDKFGVQSFSLHNIIEMTAKSYPLGRIGEPLDCAKAVAYLASDDASFVSGALLRVDGASLYANITDPS</sequence>
<dbReference type="Pfam" id="PF13561">
    <property type="entry name" value="adh_short_C2"/>
    <property type="match status" value="1"/>
</dbReference>
<dbReference type="GO" id="GO:0006629">
    <property type="term" value="P:lipid metabolic process"/>
    <property type="evidence" value="ECO:0007669"/>
    <property type="project" value="UniProtKB-ARBA"/>
</dbReference>
<dbReference type="EMBL" id="OC926329">
    <property type="protein sequence ID" value="CAD7656654.1"/>
    <property type="molecule type" value="Genomic_DNA"/>
</dbReference>
<dbReference type="SMART" id="SM00822">
    <property type="entry name" value="PKS_KR"/>
    <property type="match status" value="1"/>
</dbReference>
<dbReference type="Gene3D" id="3.40.50.720">
    <property type="entry name" value="NAD(P)-binding Rossmann-like Domain"/>
    <property type="match status" value="1"/>
</dbReference>
<keyword evidence="4" id="KW-1185">Reference proteome</keyword>
<dbReference type="SUPFAM" id="SSF51735">
    <property type="entry name" value="NAD(P)-binding Rossmann-fold domains"/>
    <property type="match status" value="1"/>
</dbReference>
<name>A0A7R9QTW9_9ACAR</name>
<dbReference type="PRINTS" id="PR00081">
    <property type="entry name" value="GDHRDH"/>
</dbReference>
<dbReference type="PANTHER" id="PTHR43975">
    <property type="entry name" value="ZGC:101858"/>
    <property type="match status" value="1"/>
</dbReference>
<evidence type="ECO:0000259" key="2">
    <source>
        <dbReference type="SMART" id="SM00822"/>
    </source>
</evidence>
<proteinExistence type="predicted"/>
<organism evidence="3">
    <name type="scientific">Oppiella nova</name>
    <dbReference type="NCBI Taxonomy" id="334625"/>
    <lineage>
        <taxon>Eukaryota</taxon>
        <taxon>Metazoa</taxon>
        <taxon>Ecdysozoa</taxon>
        <taxon>Arthropoda</taxon>
        <taxon>Chelicerata</taxon>
        <taxon>Arachnida</taxon>
        <taxon>Acari</taxon>
        <taxon>Acariformes</taxon>
        <taxon>Sarcoptiformes</taxon>
        <taxon>Oribatida</taxon>
        <taxon>Brachypylina</taxon>
        <taxon>Oppioidea</taxon>
        <taxon>Oppiidae</taxon>
        <taxon>Oppiella</taxon>
    </lineage>
</organism>
<dbReference type="InterPro" id="IPR036291">
    <property type="entry name" value="NAD(P)-bd_dom_sf"/>
</dbReference>
<protein>
    <recommendedName>
        <fullName evidence="2">Ketoreductase domain-containing protein</fullName>
    </recommendedName>
</protein>
<dbReference type="PANTHER" id="PTHR43975:SF2">
    <property type="entry name" value="EG:BACR7A4.14 PROTEIN-RELATED"/>
    <property type="match status" value="1"/>
</dbReference>
<dbReference type="FunFam" id="3.40.50.720:FF:000084">
    <property type="entry name" value="Short-chain dehydrogenase reductase"/>
    <property type="match status" value="1"/>
</dbReference>
<dbReference type="EMBL" id="CAJPVJ010011504">
    <property type="protein sequence ID" value="CAG2173841.1"/>
    <property type="molecule type" value="Genomic_DNA"/>
</dbReference>
<dbReference type="InterPro" id="IPR002347">
    <property type="entry name" value="SDR_fam"/>
</dbReference>
<gene>
    <name evidence="3" type="ORF">ONB1V03_LOCUS13290</name>
</gene>
<dbReference type="InterPro" id="IPR020904">
    <property type="entry name" value="Sc_DH/Rdtase_CS"/>
</dbReference>
<feature type="domain" description="Ketoreductase" evidence="2">
    <location>
        <begin position="10"/>
        <end position="190"/>
    </location>
</feature>
<evidence type="ECO:0000313" key="3">
    <source>
        <dbReference type="EMBL" id="CAD7656654.1"/>
    </source>
</evidence>
<dbReference type="NCBIfam" id="NF005559">
    <property type="entry name" value="PRK07231.1"/>
    <property type="match status" value="1"/>
</dbReference>
<dbReference type="AlphaFoldDB" id="A0A7R9QTW9"/>
<accession>A0A7R9QTW9</accession>
<evidence type="ECO:0000256" key="1">
    <source>
        <dbReference type="ARBA" id="ARBA00023002"/>
    </source>
</evidence>
<evidence type="ECO:0000313" key="4">
    <source>
        <dbReference type="Proteomes" id="UP000728032"/>
    </source>
</evidence>